<dbReference type="RefSeq" id="WP_150924442.1">
    <property type="nucleotide sequence ID" value="NZ_CP044232.1"/>
</dbReference>
<gene>
    <name evidence="5" type="ORF">F6J85_07290</name>
</gene>
<dbReference type="KEGG" id="mlz:F6J85_07290"/>
<dbReference type="Pfam" id="PF08241">
    <property type="entry name" value="Methyltransf_11"/>
    <property type="match status" value="1"/>
</dbReference>
<dbReference type="Proteomes" id="UP000325516">
    <property type="component" value="Chromosome"/>
</dbReference>
<protein>
    <submittedName>
        <fullName evidence="5">Class I SAM-dependent methyltransferase</fullName>
    </submittedName>
</protein>
<evidence type="ECO:0000313" key="5">
    <source>
        <dbReference type="EMBL" id="QEW02928.1"/>
    </source>
</evidence>
<dbReference type="InterPro" id="IPR051052">
    <property type="entry name" value="Diverse_substrate_MTase"/>
</dbReference>
<dbReference type="AlphaFoldDB" id="A0A5J6L307"/>
<dbReference type="SUPFAM" id="SSF53335">
    <property type="entry name" value="S-adenosyl-L-methionine-dependent methyltransferases"/>
    <property type="match status" value="1"/>
</dbReference>
<keyword evidence="3 5" id="KW-0808">Transferase</keyword>
<evidence type="ECO:0000256" key="3">
    <source>
        <dbReference type="ARBA" id="ARBA00022679"/>
    </source>
</evidence>
<evidence type="ECO:0000313" key="6">
    <source>
        <dbReference type="Proteomes" id="UP000325516"/>
    </source>
</evidence>
<reference evidence="6" key="1">
    <citation type="submission" date="2019-09" db="EMBL/GenBank/DDBJ databases">
        <title>Mumia zhuanghuii sp. nov. isolated from the intestinal contents of plateau pika (Ochotona curzoniae) in the Qinghai-Tibet plateau of China.</title>
        <authorList>
            <person name="Tian Z."/>
        </authorList>
    </citation>
    <scope>NUCLEOTIDE SEQUENCE [LARGE SCALE GENOMIC DNA]</scope>
    <source>
        <strain evidence="6">L-031</strain>
    </source>
</reference>
<comment type="similarity">
    <text evidence="1">Belongs to the methyltransferase superfamily.</text>
</comment>
<evidence type="ECO:0000259" key="4">
    <source>
        <dbReference type="Pfam" id="PF08241"/>
    </source>
</evidence>
<sequence>MPGPMHFDEQAGEYERARPPYPDALWARVRELGALRPGRRAVDLGAGTGQATGPLLAAGMDMVAVEPGPRLAARLRERYPAARVQPVAAEDAELDDAVFDLAVAATSLHWMDLDVVLPKVRRALTPDGWFLVWRNVFGDPDAAVTPFRERVDAIVARRGGASRRALEDTGTTAERLVAGGLFTLASADTFRWSLDLDEEVVRRLFRTFSDWTPAEADEAAAAVRELGGVVTERYTSWLIALR</sequence>
<keyword evidence="2 5" id="KW-0489">Methyltransferase</keyword>
<feature type="domain" description="Methyltransferase type 11" evidence="4">
    <location>
        <begin position="42"/>
        <end position="132"/>
    </location>
</feature>
<organism evidence="5 6">
    <name type="scientific">Microbacterium lushaniae</name>
    <dbReference type="NCBI Taxonomy" id="2614639"/>
    <lineage>
        <taxon>Bacteria</taxon>
        <taxon>Bacillati</taxon>
        <taxon>Actinomycetota</taxon>
        <taxon>Actinomycetes</taxon>
        <taxon>Micrococcales</taxon>
        <taxon>Microbacteriaceae</taxon>
        <taxon>Microbacterium</taxon>
    </lineage>
</organism>
<dbReference type="InterPro" id="IPR013216">
    <property type="entry name" value="Methyltransf_11"/>
</dbReference>
<dbReference type="CDD" id="cd02440">
    <property type="entry name" value="AdoMet_MTases"/>
    <property type="match status" value="1"/>
</dbReference>
<dbReference type="GO" id="GO:0032259">
    <property type="term" value="P:methylation"/>
    <property type="evidence" value="ECO:0007669"/>
    <property type="project" value="UniProtKB-KW"/>
</dbReference>
<evidence type="ECO:0000256" key="2">
    <source>
        <dbReference type="ARBA" id="ARBA00022603"/>
    </source>
</evidence>
<name>A0A5J6L307_9MICO</name>
<evidence type="ECO:0000256" key="1">
    <source>
        <dbReference type="ARBA" id="ARBA00008361"/>
    </source>
</evidence>
<accession>A0A5J6L307</accession>
<dbReference type="GO" id="GO:0008757">
    <property type="term" value="F:S-adenosylmethionine-dependent methyltransferase activity"/>
    <property type="evidence" value="ECO:0007669"/>
    <property type="project" value="InterPro"/>
</dbReference>
<dbReference type="PANTHER" id="PTHR44942:SF4">
    <property type="entry name" value="METHYLTRANSFERASE TYPE 11 DOMAIN-CONTAINING PROTEIN"/>
    <property type="match status" value="1"/>
</dbReference>
<dbReference type="Gene3D" id="3.40.50.150">
    <property type="entry name" value="Vaccinia Virus protein VP39"/>
    <property type="match status" value="1"/>
</dbReference>
<dbReference type="InterPro" id="IPR029063">
    <property type="entry name" value="SAM-dependent_MTases_sf"/>
</dbReference>
<proteinExistence type="inferred from homology"/>
<dbReference type="PANTHER" id="PTHR44942">
    <property type="entry name" value="METHYLTRANSF_11 DOMAIN-CONTAINING PROTEIN"/>
    <property type="match status" value="1"/>
</dbReference>
<keyword evidence="6" id="KW-1185">Reference proteome</keyword>
<dbReference type="EMBL" id="CP044232">
    <property type="protein sequence ID" value="QEW02928.1"/>
    <property type="molecule type" value="Genomic_DNA"/>
</dbReference>